<evidence type="ECO:0000256" key="1">
    <source>
        <dbReference type="SAM" id="MobiDB-lite"/>
    </source>
</evidence>
<organism evidence="2 3">
    <name type="scientific">Senna tora</name>
    <dbReference type="NCBI Taxonomy" id="362788"/>
    <lineage>
        <taxon>Eukaryota</taxon>
        <taxon>Viridiplantae</taxon>
        <taxon>Streptophyta</taxon>
        <taxon>Embryophyta</taxon>
        <taxon>Tracheophyta</taxon>
        <taxon>Spermatophyta</taxon>
        <taxon>Magnoliopsida</taxon>
        <taxon>eudicotyledons</taxon>
        <taxon>Gunneridae</taxon>
        <taxon>Pentapetalae</taxon>
        <taxon>rosids</taxon>
        <taxon>fabids</taxon>
        <taxon>Fabales</taxon>
        <taxon>Fabaceae</taxon>
        <taxon>Caesalpinioideae</taxon>
        <taxon>Cassia clade</taxon>
        <taxon>Senna</taxon>
    </lineage>
</organism>
<keyword evidence="3" id="KW-1185">Reference proteome</keyword>
<sequence length="47" mass="5131">MVFPVGRLVNPSQSPAKKDGLPAKKGDLLADFSSRKQSPLPWPTDRP</sequence>
<proteinExistence type="predicted"/>
<protein>
    <submittedName>
        <fullName evidence="2">Uncharacterized protein</fullName>
    </submittedName>
</protein>
<feature type="region of interest" description="Disordered" evidence="1">
    <location>
        <begin position="1"/>
        <end position="47"/>
    </location>
</feature>
<dbReference type="EMBL" id="JAAIUW010000003">
    <property type="protein sequence ID" value="KAF7838685.1"/>
    <property type="molecule type" value="Genomic_DNA"/>
</dbReference>
<dbReference type="AlphaFoldDB" id="A0A834X679"/>
<name>A0A834X679_9FABA</name>
<dbReference type="Proteomes" id="UP000634136">
    <property type="component" value="Unassembled WGS sequence"/>
</dbReference>
<feature type="compositionally biased region" description="Basic and acidic residues" evidence="1">
    <location>
        <begin position="16"/>
        <end position="28"/>
    </location>
</feature>
<evidence type="ECO:0000313" key="2">
    <source>
        <dbReference type="EMBL" id="KAF7838685.1"/>
    </source>
</evidence>
<accession>A0A834X679</accession>
<reference evidence="2" key="1">
    <citation type="submission" date="2020-09" db="EMBL/GenBank/DDBJ databases">
        <title>Genome-Enabled Discovery of Anthraquinone Biosynthesis in Senna tora.</title>
        <authorList>
            <person name="Kang S.-H."/>
            <person name="Pandey R.P."/>
            <person name="Lee C.-M."/>
            <person name="Sim J.-S."/>
            <person name="Jeong J.-T."/>
            <person name="Choi B.-S."/>
            <person name="Jung M."/>
            <person name="Ginzburg D."/>
            <person name="Zhao K."/>
            <person name="Won S.Y."/>
            <person name="Oh T.-J."/>
            <person name="Yu Y."/>
            <person name="Kim N.-H."/>
            <person name="Lee O.R."/>
            <person name="Lee T.-H."/>
            <person name="Bashyal P."/>
            <person name="Kim T.-S."/>
            <person name="Lee W.-H."/>
            <person name="Kawkins C."/>
            <person name="Kim C.-K."/>
            <person name="Kim J.S."/>
            <person name="Ahn B.O."/>
            <person name="Rhee S.Y."/>
            <person name="Sohng J.K."/>
        </authorList>
    </citation>
    <scope>NUCLEOTIDE SEQUENCE</scope>
    <source>
        <tissue evidence="2">Leaf</tissue>
    </source>
</reference>
<comment type="caution">
    <text evidence="2">The sequence shown here is derived from an EMBL/GenBank/DDBJ whole genome shotgun (WGS) entry which is preliminary data.</text>
</comment>
<gene>
    <name evidence="2" type="ORF">G2W53_007167</name>
</gene>
<evidence type="ECO:0000313" key="3">
    <source>
        <dbReference type="Proteomes" id="UP000634136"/>
    </source>
</evidence>